<dbReference type="OrthoDB" id="2014935at2"/>
<evidence type="ECO:0000256" key="1">
    <source>
        <dbReference type="SAM" id="Phobius"/>
    </source>
</evidence>
<reference evidence="3" key="1">
    <citation type="submission" date="2016-11" db="EMBL/GenBank/DDBJ databases">
        <authorList>
            <person name="Varghese N."/>
            <person name="Submissions S."/>
        </authorList>
    </citation>
    <scope>NUCLEOTIDE SEQUENCE [LARGE SCALE GENOMIC DNA]</scope>
    <source>
        <strain evidence="3">CGMCC 1.6496</strain>
    </source>
</reference>
<feature type="transmembrane region" description="Helical" evidence="1">
    <location>
        <begin position="463"/>
        <end position="483"/>
    </location>
</feature>
<feature type="transmembrane region" description="Helical" evidence="1">
    <location>
        <begin position="166"/>
        <end position="189"/>
    </location>
</feature>
<feature type="transmembrane region" description="Helical" evidence="1">
    <location>
        <begin position="301"/>
        <end position="326"/>
    </location>
</feature>
<dbReference type="EMBL" id="FQXD01000010">
    <property type="protein sequence ID" value="SHH65094.1"/>
    <property type="molecule type" value="Genomic_DNA"/>
</dbReference>
<dbReference type="RefSeq" id="WP_073009704.1">
    <property type="nucleotide sequence ID" value="NZ_FQXD01000010.1"/>
</dbReference>
<evidence type="ECO:0000313" key="3">
    <source>
        <dbReference type="Proteomes" id="UP000184079"/>
    </source>
</evidence>
<dbReference type="Proteomes" id="UP000184079">
    <property type="component" value="Unassembled WGS sequence"/>
</dbReference>
<organism evidence="2 3">
    <name type="scientific">Virgibacillus chiguensis</name>
    <dbReference type="NCBI Taxonomy" id="411959"/>
    <lineage>
        <taxon>Bacteria</taxon>
        <taxon>Bacillati</taxon>
        <taxon>Bacillota</taxon>
        <taxon>Bacilli</taxon>
        <taxon>Bacillales</taxon>
        <taxon>Bacillaceae</taxon>
        <taxon>Virgibacillus</taxon>
    </lineage>
</organism>
<evidence type="ECO:0000313" key="2">
    <source>
        <dbReference type="EMBL" id="SHH65094.1"/>
    </source>
</evidence>
<protein>
    <submittedName>
        <fullName evidence="2">ABC-2 type transport system permease protein</fullName>
    </submittedName>
</protein>
<keyword evidence="3" id="KW-1185">Reference proteome</keyword>
<gene>
    <name evidence="2" type="ORF">SAMN05421807_11080</name>
</gene>
<feature type="transmembrane region" description="Helical" evidence="1">
    <location>
        <begin position="21"/>
        <end position="42"/>
    </location>
</feature>
<name>A0A1M5UQ90_9BACI</name>
<dbReference type="AlphaFoldDB" id="A0A1M5UQ90"/>
<feature type="transmembrane region" description="Helical" evidence="1">
    <location>
        <begin position="506"/>
        <end position="527"/>
    </location>
</feature>
<sequence length="534" mass="59427">MSHLLWKQTGRLSRFLFRQNRIRMPIWILSIVMLTLTIAVSFTDLYDNKAERQAIAETMHNPAMTAMVGKGYGLDDYTFGAMMAHQMLLFTAIIVAVMSILLVTRHTRAEEEDGRMELIRSLPTGRLANLGAVQNFALVINLLLALIVGIGLFSLRIESIDVQGSLLYGASLGAIGYFFAAITAVFAQLSESSRGANGFAFLLLGMAYIVRAIGDVSNETLSWFSPLGWILGGEVFVSNYWWPVLITIMASFFLWLLALYLHHIRDMGAGFLPAIGGRRQASKWLTTPIGLFVRIQRTTMIAWAIALFAIGVSYGSVLGDLDSFFADVDMMQQMLNPVEGYTLMEQFITMLMSIMAMISTIPVLLAMLKIISEEKKNRTEHFLSRAVSRPRLIGSSLAIAFIVAFFMISLAAVGLWSAGTAVVEDGLDFMVVYKAAIVYLPAVWVMLGITVTLIGISVKFSSFVWGYLLYSFIVVYLGNLLQFPEWMMKLSPFGHIPQLPIEDMDWGVTVSLTLLAVVFMFIGFIGYRKRDLEG</sequence>
<proteinExistence type="predicted"/>
<feature type="transmembrane region" description="Helical" evidence="1">
    <location>
        <begin position="127"/>
        <end position="154"/>
    </location>
</feature>
<keyword evidence="1" id="KW-0472">Membrane</keyword>
<feature type="transmembrane region" description="Helical" evidence="1">
    <location>
        <begin position="196"/>
        <end position="214"/>
    </location>
</feature>
<feature type="transmembrane region" description="Helical" evidence="1">
    <location>
        <begin position="436"/>
        <end position="456"/>
    </location>
</feature>
<accession>A0A1M5UQ90</accession>
<feature type="transmembrane region" description="Helical" evidence="1">
    <location>
        <begin position="87"/>
        <end position="106"/>
    </location>
</feature>
<feature type="transmembrane region" description="Helical" evidence="1">
    <location>
        <begin position="346"/>
        <end position="371"/>
    </location>
</feature>
<feature type="transmembrane region" description="Helical" evidence="1">
    <location>
        <begin position="240"/>
        <end position="261"/>
    </location>
</feature>
<keyword evidence="1" id="KW-1133">Transmembrane helix</keyword>
<feature type="transmembrane region" description="Helical" evidence="1">
    <location>
        <begin position="392"/>
        <end position="416"/>
    </location>
</feature>
<keyword evidence="1" id="KW-0812">Transmembrane</keyword>